<keyword evidence="2" id="KW-0418">Kinase</keyword>
<dbReference type="GeneID" id="24108472"/>
<reference evidence="3" key="1">
    <citation type="journal article" date="2013" name="Genome Announc.">
        <title>Draft genome sequence of the basidiomycetous yeast-like fungus Pseudozyma hubeiensis SY62, which produces an abundant amount of the biosurfactant mannosylerythritol lipids.</title>
        <authorList>
            <person name="Konishi M."/>
            <person name="Hatada Y."/>
            <person name="Horiuchi J."/>
        </authorList>
    </citation>
    <scope>NUCLEOTIDE SEQUENCE [LARGE SCALE GENOMIC DNA]</scope>
    <source>
        <strain evidence="3">SY62</strain>
    </source>
</reference>
<dbReference type="HOGENOM" id="CLU_1611505_0_0_1"/>
<dbReference type="AlphaFoldDB" id="R9P2P6"/>
<accession>R9P2P6</accession>
<dbReference type="GO" id="GO:0016301">
    <property type="term" value="F:kinase activity"/>
    <property type="evidence" value="ECO:0007669"/>
    <property type="project" value="UniProtKB-KW"/>
</dbReference>
<feature type="compositionally biased region" description="Basic and acidic residues" evidence="1">
    <location>
        <begin position="1"/>
        <end position="12"/>
    </location>
</feature>
<feature type="region of interest" description="Disordered" evidence="1">
    <location>
        <begin position="1"/>
        <end position="36"/>
    </location>
</feature>
<keyword evidence="2" id="KW-0808">Transferase</keyword>
<evidence type="ECO:0000313" key="2">
    <source>
        <dbReference type="EMBL" id="GAC95606.1"/>
    </source>
</evidence>
<protein>
    <submittedName>
        <fullName evidence="2">Phosphatidylinositol 3-and 4-kinase</fullName>
    </submittedName>
</protein>
<dbReference type="Proteomes" id="UP000014071">
    <property type="component" value="Unassembled WGS sequence"/>
</dbReference>
<sequence length="165" mass="17804">MYPSRHAVEAKESNPAFQQFSSPKAESASKSSWNVAGGREAVTRRLEWSDVAVPTRTALSLLRGTCVHCTLQMHPLTSTKGLISGKGSTLPPRIKLTDQDTSALIVELGREMRSGQGLLVSSKLFDGECTQARDVPSRPTVRVTCKSVSATFDCVLVNGVKVRTS</sequence>
<dbReference type="EMBL" id="DF238795">
    <property type="protein sequence ID" value="GAC95606.1"/>
    <property type="molecule type" value="Genomic_DNA"/>
</dbReference>
<keyword evidence="3" id="KW-1185">Reference proteome</keyword>
<evidence type="ECO:0000313" key="3">
    <source>
        <dbReference type="Proteomes" id="UP000014071"/>
    </source>
</evidence>
<feature type="compositionally biased region" description="Low complexity" evidence="1">
    <location>
        <begin position="21"/>
        <end position="32"/>
    </location>
</feature>
<gene>
    <name evidence="2" type="ORF">PHSY_003182</name>
</gene>
<name>R9P2P6_PSEHS</name>
<proteinExistence type="predicted"/>
<organism evidence="2 3">
    <name type="scientific">Pseudozyma hubeiensis (strain SY62)</name>
    <name type="common">Yeast</name>
    <dbReference type="NCBI Taxonomy" id="1305764"/>
    <lineage>
        <taxon>Eukaryota</taxon>
        <taxon>Fungi</taxon>
        <taxon>Dikarya</taxon>
        <taxon>Basidiomycota</taxon>
        <taxon>Ustilaginomycotina</taxon>
        <taxon>Ustilaginomycetes</taxon>
        <taxon>Ustilaginales</taxon>
        <taxon>Ustilaginaceae</taxon>
        <taxon>Pseudozyma</taxon>
    </lineage>
</organism>
<dbReference type="RefSeq" id="XP_012189193.1">
    <property type="nucleotide sequence ID" value="XM_012333803.1"/>
</dbReference>
<evidence type="ECO:0000256" key="1">
    <source>
        <dbReference type="SAM" id="MobiDB-lite"/>
    </source>
</evidence>